<evidence type="ECO:0000256" key="2">
    <source>
        <dbReference type="ARBA" id="ARBA00010989"/>
    </source>
</evidence>
<evidence type="ECO:0000313" key="7">
    <source>
        <dbReference type="EMBL" id="ORY21109.1"/>
    </source>
</evidence>
<gene>
    <name evidence="7" type="ORF">BCR39DRAFT_554232</name>
</gene>
<comment type="similarity">
    <text evidence="2">Belongs to the MSOX/MTOX family.</text>
</comment>
<dbReference type="InterPro" id="IPR006076">
    <property type="entry name" value="FAD-dep_OxRdtase"/>
</dbReference>
<keyword evidence="3" id="KW-0285">Flavoprotein</keyword>
<dbReference type="Gene3D" id="3.50.50.60">
    <property type="entry name" value="FAD/NAD(P)-binding domain"/>
    <property type="match status" value="1"/>
</dbReference>
<dbReference type="InParanoid" id="A0A1Y2AEU7"/>
<evidence type="ECO:0000259" key="6">
    <source>
        <dbReference type="Pfam" id="PF01266"/>
    </source>
</evidence>
<keyword evidence="8" id="KW-1185">Reference proteome</keyword>
<keyword evidence="4" id="KW-0274">FAD</keyword>
<dbReference type="STRING" id="71784.A0A1Y2AEU7"/>
<evidence type="ECO:0000313" key="8">
    <source>
        <dbReference type="Proteomes" id="UP000193986"/>
    </source>
</evidence>
<dbReference type="InterPro" id="IPR036188">
    <property type="entry name" value="FAD/NAD-bd_sf"/>
</dbReference>
<keyword evidence="5" id="KW-0560">Oxidoreductase</keyword>
<sequence length="493" mass="54635">MSNPSQSILIIGAGVFGLSTAIHLAKRGYKDVTVIDRQPFDKNFYHPDDGCDGASADINKVFRTTYGDRKMYQDLALAALPIWRVWTAEVQASSPSDLPDGLDPSDELLSESGFMRTGSGAQLSDFHKACLAGIEADNRRERVFVLKNQDDFKRAKEADELQPGYHWADKLNRYNGLLRGDIHGLLDRDAGFTKADKACVWALHLAKKAGVNFILDSKAGAFSSFITTGTEGDRRVLGVQTQDGKEHRADKVIVACGGWTASVVPEVSSLLETTGGSLAFIDIPRDRPDLLQRFGPKEFCTWSFESAEGTGMGGFPATEDGRLKFGYREVKYTNFVTHPVTGTRLSVPRTKYSPDPIHNIPLHALENIKRIIRSIYPELAAIGITETRICWYTDSIDNHFVGDYVPGYGETLFVASGGSGHGFKFLPVFGENFVNQLEHKQDEFTQYWKWRKPVPGQRANGLEQGEDGPRVLDKVKLATKDDWKFGDESLVSA</sequence>
<reference evidence="7 8" key="1">
    <citation type="submission" date="2016-07" db="EMBL/GenBank/DDBJ databases">
        <title>Pervasive Adenine N6-methylation of Active Genes in Fungi.</title>
        <authorList>
            <consortium name="DOE Joint Genome Institute"/>
            <person name="Mondo S.J."/>
            <person name="Dannebaum R.O."/>
            <person name="Kuo R.C."/>
            <person name="Labutti K."/>
            <person name="Haridas S."/>
            <person name="Kuo A."/>
            <person name="Salamov A."/>
            <person name="Ahrendt S.R."/>
            <person name="Lipzen A."/>
            <person name="Sullivan W."/>
            <person name="Andreopoulos W.B."/>
            <person name="Clum A."/>
            <person name="Lindquist E."/>
            <person name="Daum C."/>
            <person name="Ramamoorthy G.K."/>
            <person name="Gryganskyi A."/>
            <person name="Culley D."/>
            <person name="Magnuson J.K."/>
            <person name="James T.Y."/>
            <person name="O'Malley M.A."/>
            <person name="Stajich J.E."/>
            <person name="Spatafora J.W."/>
            <person name="Visel A."/>
            <person name="Grigoriev I.V."/>
        </authorList>
    </citation>
    <scope>NUCLEOTIDE SEQUENCE [LARGE SCALE GENOMIC DNA]</scope>
    <source>
        <strain evidence="7 8">68-887.2</strain>
    </source>
</reference>
<comment type="cofactor">
    <cofactor evidence="1">
        <name>FAD</name>
        <dbReference type="ChEBI" id="CHEBI:57692"/>
    </cofactor>
</comment>
<protein>
    <submittedName>
        <fullName evidence="7">FAD dependent oxidoreductase</fullName>
    </submittedName>
</protein>
<evidence type="ECO:0000256" key="3">
    <source>
        <dbReference type="ARBA" id="ARBA00022630"/>
    </source>
</evidence>
<evidence type="ECO:0000256" key="4">
    <source>
        <dbReference type="ARBA" id="ARBA00022827"/>
    </source>
</evidence>
<dbReference type="SUPFAM" id="SSF51905">
    <property type="entry name" value="FAD/NAD(P)-binding domain"/>
    <property type="match status" value="1"/>
</dbReference>
<dbReference type="OrthoDB" id="2219495at2759"/>
<comment type="caution">
    <text evidence="7">The sequence shown here is derived from an EMBL/GenBank/DDBJ whole genome shotgun (WGS) entry which is preliminary data.</text>
</comment>
<dbReference type="EMBL" id="MCFC01000118">
    <property type="protein sequence ID" value="ORY21109.1"/>
    <property type="molecule type" value="Genomic_DNA"/>
</dbReference>
<dbReference type="PANTHER" id="PTHR10961:SF15">
    <property type="entry name" value="FAD DEPENDENT OXIDOREDUCTASE DOMAIN-CONTAINING PROTEIN"/>
    <property type="match status" value="1"/>
</dbReference>
<dbReference type="Proteomes" id="UP000193986">
    <property type="component" value="Unassembled WGS sequence"/>
</dbReference>
<dbReference type="AlphaFoldDB" id="A0A1Y2AEU7"/>
<evidence type="ECO:0000256" key="1">
    <source>
        <dbReference type="ARBA" id="ARBA00001974"/>
    </source>
</evidence>
<name>A0A1Y2AEU7_9TREE</name>
<evidence type="ECO:0000256" key="5">
    <source>
        <dbReference type="ARBA" id="ARBA00023002"/>
    </source>
</evidence>
<accession>A0A1Y2AEU7</accession>
<dbReference type="GO" id="GO:0050660">
    <property type="term" value="F:flavin adenine dinucleotide binding"/>
    <property type="evidence" value="ECO:0007669"/>
    <property type="project" value="InterPro"/>
</dbReference>
<feature type="domain" description="FAD dependent oxidoreductase" evidence="6">
    <location>
        <begin position="8"/>
        <end position="431"/>
    </location>
</feature>
<organism evidence="7 8">
    <name type="scientific">Naematelia encephala</name>
    <dbReference type="NCBI Taxonomy" id="71784"/>
    <lineage>
        <taxon>Eukaryota</taxon>
        <taxon>Fungi</taxon>
        <taxon>Dikarya</taxon>
        <taxon>Basidiomycota</taxon>
        <taxon>Agaricomycotina</taxon>
        <taxon>Tremellomycetes</taxon>
        <taxon>Tremellales</taxon>
        <taxon>Naemateliaceae</taxon>
        <taxon>Naematelia</taxon>
    </lineage>
</organism>
<proteinExistence type="inferred from homology"/>
<dbReference type="PANTHER" id="PTHR10961">
    <property type="entry name" value="PEROXISOMAL SARCOSINE OXIDASE"/>
    <property type="match status" value="1"/>
</dbReference>
<dbReference type="Pfam" id="PF01266">
    <property type="entry name" value="DAO"/>
    <property type="match status" value="1"/>
</dbReference>
<dbReference type="Gene3D" id="3.30.9.10">
    <property type="entry name" value="D-Amino Acid Oxidase, subunit A, domain 2"/>
    <property type="match status" value="1"/>
</dbReference>
<dbReference type="InterPro" id="IPR045170">
    <property type="entry name" value="MTOX"/>
</dbReference>
<dbReference type="GO" id="GO:0008115">
    <property type="term" value="F:sarcosine oxidase activity"/>
    <property type="evidence" value="ECO:0007669"/>
    <property type="project" value="TreeGrafter"/>
</dbReference>